<name>A0A1G6C9Q7_9HYPH</name>
<evidence type="ECO:0000313" key="3">
    <source>
        <dbReference type="EMBL" id="SDB29615.1"/>
    </source>
</evidence>
<dbReference type="AlphaFoldDB" id="A0A1G6C9Q7"/>
<reference evidence="3 4" key="1">
    <citation type="submission" date="2016-10" db="EMBL/GenBank/DDBJ databases">
        <authorList>
            <person name="de Groot N.N."/>
        </authorList>
    </citation>
    <scope>NUCLEOTIDE SEQUENCE [LARGE SCALE GENOMIC DNA]</scope>
    <source>
        <strain evidence="3 4">ATCC 35022</strain>
    </source>
</reference>
<protein>
    <submittedName>
        <fullName evidence="3">Repeat domain-containing protein</fullName>
    </submittedName>
</protein>
<dbReference type="STRING" id="665467.SAMN02982931_02235"/>
<dbReference type="RefSeq" id="WP_090876509.1">
    <property type="nucleotide sequence ID" value="NZ_FMXQ01000004.1"/>
</dbReference>
<accession>A0A1G6C9Q7</accession>
<feature type="signal peptide" evidence="2">
    <location>
        <begin position="1"/>
        <end position="21"/>
    </location>
</feature>
<dbReference type="SUPFAM" id="SSF69318">
    <property type="entry name" value="Integrin alpha N-terminal domain"/>
    <property type="match status" value="1"/>
</dbReference>
<gene>
    <name evidence="3" type="ORF">SAMN02982931_02235</name>
</gene>
<evidence type="ECO:0000256" key="2">
    <source>
        <dbReference type="SAM" id="SignalP"/>
    </source>
</evidence>
<proteinExistence type="predicted"/>
<dbReference type="OrthoDB" id="58662at2"/>
<evidence type="ECO:0000256" key="1">
    <source>
        <dbReference type="ARBA" id="ARBA00022729"/>
    </source>
</evidence>
<keyword evidence="4" id="KW-1185">Reference proteome</keyword>
<dbReference type="Pfam" id="PF13517">
    <property type="entry name" value="FG-GAP_3"/>
    <property type="match status" value="1"/>
</dbReference>
<sequence>MLTPVLSLSLAIMLLPAAAGAAWVEQVVDLVGPVVELRQDGDEVFVRNGEWQRLVVCDAGVCANAGEPFEPEPAPDGLPGWTVATADDGGGARRAWYAEPTDRYPHGVFGRPENAGALVVEDVQGRNTTLRLPADSVFEDLAPRIADFDGDGQNDVLVIRSSVRAGAQIVVYRLAAGTLYESAATAPIGRPNRWLSIAGIADYSGNGRPDIALVKTPHIGGVLELLSFDRRQLRPVGRPLKGFSNHVFGSREASLSASTTVNSDRIHDLVLPGEDRRSLKIVTAAGGSLRVIVDVPLDGAIVTDIGVLDDDGPVFVMGLEDGRLVLVRQTAD</sequence>
<organism evidence="3 4">
    <name type="scientific">Bauldia litoralis</name>
    <dbReference type="NCBI Taxonomy" id="665467"/>
    <lineage>
        <taxon>Bacteria</taxon>
        <taxon>Pseudomonadati</taxon>
        <taxon>Pseudomonadota</taxon>
        <taxon>Alphaproteobacteria</taxon>
        <taxon>Hyphomicrobiales</taxon>
        <taxon>Kaistiaceae</taxon>
        <taxon>Bauldia</taxon>
    </lineage>
</organism>
<dbReference type="InterPro" id="IPR028994">
    <property type="entry name" value="Integrin_alpha_N"/>
</dbReference>
<dbReference type="InterPro" id="IPR013517">
    <property type="entry name" value="FG-GAP"/>
</dbReference>
<dbReference type="Proteomes" id="UP000199071">
    <property type="component" value="Unassembled WGS sequence"/>
</dbReference>
<feature type="chain" id="PRO_5011631706" evidence="2">
    <location>
        <begin position="22"/>
        <end position="332"/>
    </location>
</feature>
<evidence type="ECO:0000313" key="4">
    <source>
        <dbReference type="Proteomes" id="UP000199071"/>
    </source>
</evidence>
<keyword evidence="1 2" id="KW-0732">Signal</keyword>
<dbReference type="EMBL" id="FMXQ01000004">
    <property type="protein sequence ID" value="SDB29615.1"/>
    <property type="molecule type" value="Genomic_DNA"/>
</dbReference>